<dbReference type="OrthoDB" id="10254877at2759"/>
<dbReference type="AlphaFoldDB" id="A0A388KGX6"/>
<proteinExistence type="predicted"/>
<dbReference type="PANTHER" id="PTHR43400">
    <property type="entry name" value="FUMARATE REDUCTASE"/>
    <property type="match status" value="1"/>
</dbReference>
<keyword evidence="4" id="KW-0560">Oxidoreductase</keyword>
<dbReference type="SUPFAM" id="SSF63380">
    <property type="entry name" value="Riboflavin synthase domain-like"/>
    <property type="match status" value="1"/>
</dbReference>
<evidence type="ECO:0000259" key="6">
    <source>
        <dbReference type="PROSITE" id="PS51384"/>
    </source>
</evidence>
<comment type="caution">
    <text evidence="7">The sequence shown here is derived from an EMBL/GenBank/DDBJ whole genome shotgun (WGS) entry which is preliminary data.</text>
</comment>
<keyword evidence="2" id="KW-0285">Flavoprotein</keyword>
<dbReference type="Proteomes" id="UP000265515">
    <property type="component" value="Unassembled WGS sequence"/>
</dbReference>
<feature type="signal peptide" evidence="5">
    <location>
        <begin position="1"/>
        <end position="19"/>
    </location>
</feature>
<dbReference type="InterPro" id="IPR027477">
    <property type="entry name" value="Succ_DH/fumarate_Rdtase_cat_sf"/>
</dbReference>
<accession>A0A388KGX6</accession>
<evidence type="ECO:0000256" key="4">
    <source>
        <dbReference type="ARBA" id="ARBA00023002"/>
    </source>
</evidence>
<dbReference type="Pfam" id="PF00970">
    <property type="entry name" value="FAD_binding_6"/>
    <property type="match status" value="1"/>
</dbReference>
<dbReference type="NCBIfam" id="TIGR01813">
    <property type="entry name" value="flavo_cyto_c"/>
    <property type="match status" value="1"/>
</dbReference>
<name>A0A388KGX6_CHABU</name>
<keyword evidence="5" id="KW-0732">Signal</keyword>
<dbReference type="Gene3D" id="3.90.700.10">
    <property type="entry name" value="Succinate dehydrogenase/fumarate reductase flavoprotein, catalytic domain"/>
    <property type="match status" value="1"/>
</dbReference>
<dbReference type="InterPro" id="IPR050315">
    <property type="entry name" value="FAD-oxidoreductase_2"/>
</dbReference>
<dbReference type="InterPro" id="IPR001433">
    <property type="entry name" value="OxRdtase_FAD/NAD-bd"/>
</dbReference>
<keyword evidence="3" id="KW-0274">FAD</keyword>
<dbReference type="EMBL" id="BFEA01000112">
    <property type="protein sequence ID" value="GBG69315.1"/>
    <property type="molecule type" value="Genomic_DNA"/>
</dbReference>
<dbReference type="InterPro" id="IPR008333">
    <property type="entry name" value="Cbr1-like_FAD-bd_dom"/>
</dbReference>
<sequence length="807" mass="87545">MASVVGIALLFFVLEMVSMYGGHRFGGGLVLGQILQGCREGEHSRCDPLVGGGLDQVVERMLGNGEHLKEDGVYGPVPAVRVAIVGGGLAGLSAAVEVVKRGGSVVLIEKTARLGGNSAKASSGMNAANSTPQLLMGIEDDLDDFKSDTIKSGKGKSLKELVDVLVEHSADAVNFLQGHGIDLSNIVQLGGHSHPRTHRSRSDGKAMNIGWRIMSTLIKYMEAQPSESVQILKNAQATSLIVNDAQHVVGVNVTVTQKGESGDNIREEMQLFVDAVVLATGGYSADREGLLKEYVPEIRNLATTNGPFATGDGVKIAKEIGAGLMHMDQVQLHPTGFVDPKDPANPTKFLAPESLRGCGGILLNQKGERFVNELTTRDAATKAIMSECDRLPLEIVKRAGGKINGVEVVEGNVENNDNLPISAYMLMTEEGIDKFDRTIAKFYIGKGFIQRFENATEFCKAFALPEDVVVDVLENYGKQREDPYGKTVFPVLFSPHAPLYALIVTPSLHYTMGGLKFSQSGQILRDNGEPIVGLFGAGEVTGMHVFVFTLSGLVPTEYTALPLIQRYSPSKSCAVLRFALPSKDHVLGLLCGQYLAVRAQPRTPSEQPIVQFYSPLTPADEFGFFEVVIKHHQAAPGSMPDRMMSLPIGGTLEFAGPLGGFTYEPNMYEKVGMIAGGTGIAPMMQIIRTVIRHPADNTHLSLLYGNAVEDEILCKEELMYIAETRENVRVHMFLEQPPQRWTMGRGYITEEAIKERMPAPGTNSRIVMCGPATMIKVMKETLHRLGYADHQLYIFNETAIEDATAQS</sequence>
<dbReference type="InterPro" id="IPR017938">
    <property type="entry name" value="Riboflavin_synthase-like_b-brl"/>
</dbReference>
<dbReference type="PROSITE" id="PS51384">
    <property type="entry name" value="FAD_FR"/>
    <property type="match status" value="1"/>
</dbReference>
<dbReference type="InterPro" id="IPR003953">
    <property type="entry name" value="FAD-dep_OxRdtase_2_FAD-bd"/>
</dbReference>
<dbReference type="CDD" id="cd06183">
    <property type="entry name" value="cyt_b5_reduct_like"/>
    <property type="match status" value="1"/>
</dbReference>
<feature type="domain" description="FAD-binding FR-type" evidence="6">
    <location>
        <begin position="556"/>
        <end position="664"/>
    </location>
</feature>
<evidence type="ECO:0000256" key="3">
    <source>
        <dbReference type="ARBA" id="ARBA00022827"/>
    </source>
</evidence>
<organism evidence="7 8">
    <name type="scientific">Chara braunii</name>
    <name type="common">Braun's stonewort</name>
    <dbReference type="NCBI Taxonomy" id="69332"/>
    <lineage>
        <taxon>Eukaryota</taxon>
        <taxon>Viridiplantae</taxon>
        <taxon>Streptophyta</taxon>
        <taxon>Charophyceae</taxon>
        <taxon>Charales</taxon>
        <taxon>Characeae</taxon>
        <taxon>Chara</taxon>
    </lineage>
</organism>
<dbReference type="GO" id="GO:0016491">
    <property type="term" value="F:oxidoreductase activity"/>
    <property type="evidence" value="ECO:0007669"/>
    <property type="project" value="UniProtKB-KW"/>
</dbReference>
<gene>
    <name evidence="7" type="ORF">CBR_g4013</name>
</gene>
<dbReference type="Gene3D" id="3.40.50.80">
    <property type="entry name" value="Nucleotide-binding domain of ferredoxin-NADP reductase (FNR) module"/>
    <property type="match status" value="1"/>
</dbReference>
<dbReference type="InterPro" id="IPR036188">
    <property type="entry name" value="FAD/NAD-bd_sf"/>
</dbReference>
<comment type="cofactor">
    <cofactor evidence="1">
        <name>FAD</name>
        <dbReference type="ChEBI" id="CHEBI:57692"/>
    </cofactor>
</comment>
<dbReference type="Gene3D" id="3.50.50.60">
    <property type="entry name" value="FAD/NAD(P)-binding domain"/>
    <property type="match status" value="1"/>
</dbReference>
<dbReference type="Pfam" id="PF00890">
    <property type="entry name" value="FAD_binding_2"/>
    <property type="match status" value="1"/>
</dbReference>
<evidence type="ECO:0000256" key="5">
    <source>
        <dbReference type="SAM" id="SignalP"/>
    </source>
</evidence>
<dbReference type="InterPro" id="IPR039261">
    <property type="entry name" value="FNR_nucleotide-bd"/>
</dbReference>
<dbReference type="InterPro" id="IPR017927">
    <property type="entry name" value="FAD-bd_FR_type"/>
</dbReference>
<feature type="chain" id="PRO_5017277846" description="FAD-binding FR-type domain-containing protein" evidence="5">
    <location>
        <begin position="20"/>
        <end position="807"/>
    </location>
</feature>
<dbReference type="SUPFAM" id="SSF52343">
    <property type="entry name" value="Ferredoxin reductase-like, C-terminal NADP-linked domain"/>
    <property type="match status" value="1"/>
</dbReference>
<dbReference type="SUPFAM" id="SSF56425">
    <property type="entry name" value="Succinate dehydrogenase/fumarate reductase flavoprotein, catalytic domain"/>
    <property type="match status" value="1"/>
</dbReference>
<dbReference type="GO" id="GO:0010181">
    <property type="term" value="F:FMN binding"/>
    <property type="evidence" value="ECO:0007669"/>
    <property type="project" value="InterPro"/>
</dbReference>
<keyword evidence="8" id="KW-1185">Reference proteome</keyword>
<protein>
    <recommendedName>
        <fullName evidence="6">FAD-binding FR-type domain-containing protein</fullName>
    </recommendedName>
</protein>
<dbReference type="SUPFAM" id="SSF51905">
    <property type="entry name" value="FAD/NAD(P)-binding domain"/>
    <property type="match status" value="1"/>
</dbReference>
<dbReference type="Pfam" id="PF00175">
    <property type="entry name" value="NAD_binding_1"/>
    <property type="match status" value="1"/>
</dbReference>
<dbReference type="InterPro" id="IPR010960">
    <property type="entry name" value="Flavocytochrome_c"/>
</dbReference>
<dbReference type="Gene3D" id="2.40.30.10">
    <property type="entry name" value="Translation factors"/>
    <property type="match status" value="1"/>
</dbReference>
<evidence type="ECO:0000256" key="1">
    <source>
        <dbReference type="ARBA" id="ARBA00001974"/>
    </source>
</evidence>
<evidence type="ECO:0000313" key="7">
    <source>
        <dbReference type="EMBL" id="GBG69315.1"/>
    </source>
</evidence>
<reference evidence="7 8" key="1">
    <citation type="journal article" date="2018" name="Cell">
        <title>The Chara Genome: Secondary Complexity and Implications for Plant Terrestrialization.</title>
        <authorList>
            <person name="Nishiyama T."/>
            <person name="Sakayama H."/>
            <person name="Vries J.D."/>
            <person name="Buschmann H."/>
            <person name="Saint-Marcoux D."/>
            <person name="Ullrich K.K."/>
            <person name="Haas F.B."/>
            <person name="Vanderstraeten L."/>
            <person name="Becker D."/>
            <person name="Lang D."/>
            <person name="Vosolsobe S."/>
            <person name="Rombauts S."/>
            <person name="Wilhelmsson P.K.I."/>
            <person name="Janitza P."/>
            <person name="Kern R."/>
            <person name="Heyl A."/>
            <person name="Rumpler F."/>
            <person name="Villalobos L.I.A.C."/>
            <person name="Clay J.M."/>
            <person name="Skokan R."/>
            <person name="Toyoda A."/>
            <person name="Suzuki Y."/>
            <person name="Kagoshima H."/>
            <person name="Schijlen E."/>
            <person name="Tajeshwar N."/>
            <person name="Catarino B."/>
            <person name="Hetherington A.J."/>
            <person name="Saltykova A."/>
            <person name="Bonnot C."/>
            <person name="Breuninger H."/>
            <person name="Symeonidi A."/>
            <person name="Radhakrishnan G.V."/>
            <person name="Van Nieuwerburgh F."/>
            <person name="Deforce D."/>
            <person name="Chang C."/>
            <person name="Karol K.G."/>
            <person name="Hedrich R."/>
            <person name="Ulvskov P."/>
            <person name="Glockner G."/>
            <person name="Delwiche C.F."/>
            <person name="Petrasek J."/>
            <person name="Van de Peer Y."/>
            <person name="Friml J."/>
            <person name="Beilby M."/>
            <person name="Dolan L."/>
            <person name="Kohara Y."/>
            <person name="Sugano S."/>
            <person name="Fujiyama A."/>
            <person name="Delaux P.-M."/>
            <person name="Quint M."/>
            <person name="TheiBen G."/>
            <person name="Hagemann M."/>
            <person name="Harholt J."/>
            <person name="Dunand C."/>
            <person name="Zachgo S."/>
            <person name="Langdale J."/>
            <person name="Maumus F."/>
            <person name="Straeten D.V.D."/>
            <person name="Gould S.B."/>
            <person name="Rensing S.A."/>
        </authorList>
    </citation>
    <scope>NUCLEOTIDE SEQUENCE [LARGE SCALE GENOMIC DNA]</scope>
    <source>
        <strain evidence="7 8">S276</strain>
    </source>
</reference>
<dbReference type="PANTHER" id="PTHR43400:SF7">
    <property type="entry name" value="FAD-DEPENDENT OXIDOREDUCTASE 2 FAD BINDING DOMAIN-CONTAINING PROTEIN"/>
    <property type="match status" value="1"/>
</dbReference>
<dbReference type="Gramene" id="GBG69315">
    <property type="protein sequence ID" value="GBG69315"/>
    <property type="gene ID" value="CBR_g4013"/>
</dbReference>
<dbReference type="PRINTS" id="PR00406">
    <property type="entry name" value="CYTB5RDTASE"/>
</dbReference>
<dbReference type="FunFam" id="3.40.50.80:FF:000009">
    <property type="entry name" value="NADH-cytochrome b5 reductase"/>
    <property type="match status" value="1"/>
</dbReference>
<evidence type="ECO:0000256" key="2">
    <source>
        <dbReference type="ARBA" id="ARBA00022630"/>
    </source>
</evidence>
<dbReference type="STRING" id="69332.A0A388KGX6"/>
<evidence type="ECO:0000313" key="8">
    <source>
        <dbReference type="Proteomes" id="UP000265515"/>
    </source>
</evidence>